<organism evidence="6 7">
    <name type="scientific">Corynebacterium pollutisoli</name>
    <dbReference type="NCBI Taxonomy" id="1610489"/>
    <lineage>
        <taxon>Bacteria</taxon>
        <taxon>Bacillati</taxon>
        <taxon>Actinomycetota</taxon>
        <taxon>Actinomycetes</taxon>
        <taxon>Mycobacteriales</taxon>
        <taxon>Corynebacteriaceae</taxon>
        <taxon>Corynebacterium</taxon>
    </lineage>
</organism>
<evidence type="ECO:0000256" key="4">
    <source>
        <dbReference type="PROSITE-ProRule" id="PRU00335"/>
    </source>
</evidence>
<dbReference type="EMBL" id="FXAR01000007">
    <property type="protein sequence ID" value="SMG32179.1"/>
    <property type="molecule type" value="Genomic_DNA"/>
</dbReference>
<feature type="DNA-binding region" description="H-T-H motif" evidence="4">
    <location>
        <begin position="33"/>
        <end position="52"/>
    </location>
</feature>
<evidence type="ECO:0000256" key="3">
    <source>
        <dbReference type="ARBA" id="ARBA00023163"/>
    </source>
</evidence>
<feature type="domain" description="HTH tetR-type" evidence="5">
    <location>
        <begin position="10"/>
        <end position="70"/>
    </location>
</feature>
<keyword evidence="1" id="KW-0805">Transcription regulation</keyword>
<dbReference type="STRING" id="1610489.SAMN06295981_1959"/>
<dbReference type="GO" id="GO:0003700">
    <property type="term" value="F:DNA-binding transcription factor activity"/>
    <property type="evidence" value="ECO:0007669"/>
    <property type="project" value="TreeGrafter"/>
</dbReference>
<dbReference type="PANTHER" id="PTHR30055">
    <property type="entry name" value="HTH-TYPE TRANSCRIPTIONAL REGULATOR RUTR"/>
    <property type="match status" value="1"/>
</dbReference>
<dbReference type="GO" id="GO:0000976">
    <property type="term" value="F:transcription cis-regulatory region binding"/>
    <property type="evidence" value="ECO:0007669"/>
    <property type="project" value="TreeGrafter"/>
</dbReference>
<dbReference type="Pfam" id="PF00440">
    <property type="entry name" value="TetR_N"/>
    <property type="match status" value="1"/>
</dbReference>
<dbReference type="Gene3D" id="1.10.357.10">
    <property type="entry name" value="Tetracycline Repressor, domain 2"/>
    <property type="match status" value="1"/>
</dbReference>
<proteinExistence type="predicted"/>
<dbReference type="PROSITE" id="PS50977">
    <property type="entry name" value="HTH_TETR_2"/>
    <property type="match status" value="1"/>
</dbReference>
<reference evidence="7" key="1">
    <citation type="submission" date="2017-04" db="EMBL/GenBank/DDBJ databases">
        <authorList>
            <person name="Varghese N."/>
            <person name="Submissions S."/>
        </authorList>
    </citation>
    <scope>NUCLEOTIDE SEQUENCE [LARGE SCALE GENOMIC DNA]</scope>
    <source>
        <strain evidence="7">VDS</strain>
    </source>
</reference>
<evidence type="ECO:0000259" key="5">
    <source>
        <dbReference type="PROSITE" id="PS50977"/>
    </source>
</evidence>
<keyword evidence="2 4" id="KW-0238">DNA-binding</keyword>
<dbReference type="AlphaFoldDB" id="A0A1X7JUT0"/>
<accession>A0A1X7JUT0</accession>
<evidence type="ECO:0000313" key="7">
    <source>
        <dbReference type="Proteomes" id="UP000193309"/>
    </source>
</evidence>
<dbReference type="RefSeq" id="WP_085550062.1">
    <property type="nucleotide sequence ID" value="NZ_FXAR01000007.1"/>
</dbReference>
<dbReference type="InterPro" id="IPR009057">
    <property type="entry name" value="Homeodomain-like_sf"/>
</dbReference>
<evidence type="ECO:0000313" key="6">
    <source>
        <dbReference type="EMBL" id="SMG32179.1"/>
    </source>
</evidence>
<dbReference type="InterPro" id="IPR050109">
    <property type="entry name" value="HTH-type_TetR-like_transc_reg"/>
</dbReference>
<dbReference type="InterPro" id="IPR001647">
    <property type="entry name" value="HTH_TetR"/>
</dbReference>
<dbReference type="SUPFAM" id="SSF46689">
    <property type="entry name" value="Homeodomain-like"/>
    <property type="match status" value="1"/>
</dbReference>
<dbReference type="Proteomes" id="UP000193309">
    <property type="component" value="Unassembled WGS sequence"/>
</dbReference>
<evidence type="ECO:0000256" key="1">
    <source>
        <dbReference type="ARBA" id="ARBA00023015"/>
    </source>
</evidence>
<keyword evidence="7" id="KW-1185">Reference proteome</keyword>
<dbReference type="PANTHER" id="PTHR30055:SF238">
    <property type="entry name" value="MYCOFACTOCIN BIOSYNTHESIS TRANSCRIPTIONAL REGULATOR MFTR-RELATED"/>
    <property type="match status" value="1"/>
</dbReference>
<name>A0A1X7JUT0_9CORY</name>
<keyword evidence="3" id="KW-0804">Transcription</keyword>
<gene>
    <name evidence="6" type="ORF">SAMN06295981_1959</name>
</gene>
<dbReference type="OrthoDB" id="8688418at2"/>
<evidence type="ECO:0000256" key="2">
    <source>
        <dbReference type="ARBA" id="ARBA00023125"/>
    </source>
</evidence>
<protein>
    <submittedName>
        <fullName evidence="6">Transcriptional regulator, TetR family</fullName>
    </submittedName>
</protein>
<sequence length="197" mass="21156">MSGLRESKKAATRAQIARAAAALALDQGADALTIAAVSEAAGVSPRTFHNYFTAMDEALLEFMVGRVSELIDRLRDAPADAGLFDAIQWVIIEGLRGEAGVDTHLDSFASLFRISDLLLTMRGAAAIHDLDEQLRPLFDKLRARTPNLGPFEAEVAIRAAAAVAQTALELYFTLPEPKDPAAAAELIRRAFAVVRLA</sequence>